<accession>A0A922LCY5</accession>
<dbReference type="Pfam" id="PF12234">
    <property type="entry name" value="Rav1p_C"/>
    <property type="match status" value="1"/>
</dbReference>
<keyword evidence="3" id="KW-0472">Membrane</keyword>
<dbReference type="InterPro" id="IPR015943">
    <property type="entry name" value="WD40/YVTN_repeat-like_dom_sf"/>
</dbReference>
<evidence type="ECO:0000256" key="3">
    <source>
        <dbReference type="SAM" id="Phobius"/>
    </source>
</evidence>
<keyword evidence="1" id="KW-0853">WD repeat</keyword>
<keyword evidence="3" id="KW-1133">Transmembrane helix</keyword>
<reference evidence="5" key="3">
    <citation type="submission" date="2021-06" db="EMBL/GenBank/DDBJ databases">
        <title>Chromosome-level genome assembly for S. haematobium.</title>
        <authorList>
            <person name="Stroehlein A.J."/>
        </authorList>
    </citation>
    <scope>NUCLEOTIDE SEQUENCE</scope>
</reference>
<keyword evidence="3" id="KW-0812">Transmembrane</keyword>
<dbReference type="PANTHER" id="PTHR13950">
    <property type="entry name" value="RABCONNECTIN-RELATED"/>
    <property type="match status" value="1"/>
</dbReference>
<evidence type="ECO:0000313" key="6">
    <source>
        <dbReference type="Proteomes" id="UP000471633"/>
    </source>
</evidence>
<evidence type="ECO:0000256" key="2">
    <source>
        <dbReference type="SAM" id="MobiDB-lite"/>
    </source>
</evidence>
<dbReference type="GeneID" id="24589746"/>
<feature type="domain" description="RAVE complex protein Rav1 C-terminal" evidence="4">
    <location>
        <begin position="1994"/>
        <end position="2378"/>
    </location>
</feature>
<dbReference type="SUPFAM" id="SSF50978">
    <property type="entry name" value="WD40 repeat-like"/>
    <property type="match status" value="2"/>
</dbReference>
<dbReference type="Pfam" id="PF00400">
    <property type="entry name" value="WD40"/>
    <property type="match status" value="1"/>
</dbReference>
<keyword evidence="6" id="KW-1185">Reference proteome</keyword>
<evidence type="ECO:0000259" key="4">
    <source>
        <dbReference type="Pfam" id="PF12234"/>
    </source>
</evidence>
<feature type="region of interest" description="Disordered" evidence="2">
    <location>
        <begin position="3269"/>
        <end position="3318"/>
    </location>
</feature>
<feature type="compositionally biased region" description="Low complexity" evidence="2">
    <location>
        <begin position="3039"/>
        <end position="3061"/>
    </location>
</feature>
<feature type="region of interest" description="Disordered" evidence="2">
    <location>
        <begin position="3404"/>
        <end position="3428"/>
    </location>
</feature>
<dbReference type="PROSITE" id="PS50294">
    <property type="entry name" value="WD_REPEATS_REGION"/>
    <property type="match status" value="1"/>
</dbReference>
<protein>
    <submittedName>
        <fullName evidence="5">DmX-like protein 1, variant 3</fullName>
    </submittedName>
</protein>
<feature type="compositionally biased region" description="Acidic residues" evidence="2">
    <location>
        <begin position="3413"/>
        <end position="3428"/>
    </location>
</feature>
<dbReference type="InterPro" id="IPR001680">
    <property type="entry name" value="WD40_rpt"/>
</dbReference>
<feature type="compositionally biased region" description="Acidic residues" evidence="2">
    <location>
        <begin position="3200"/>
        <end position="3212"/>
    </location>
</feature>
<dbReference type="InterPro" id="IPR022033">
    <property type="entry name" value="Rav1p_C"/>
</dbReference>
<dbReference type="InterPro" id="IPR052208">
    <property type="entry name" value="DmX-like/RAVE_component"/>
</dbReference>
<feature type="transmembrane region" description="Helical" evidence="3">
    <location>
        <begin position="2979"/>
        <end position="2999"/>
    </location>
</feature>
<comment type="caution">
    <text evidence="5">The sequence shown here is derived from an EMBL/GenBank/DDBJ whole genome shotgun (WGS) entry which is preliminary data.</text>
</comment>
<dbReference type="GO" id="GO:0007035">
    <property type="term" value="P:vacuolar acidification"/>
    <property type="evidence" value="ECO:0007669"/>
    <property type="project" value="TreeGrafter"/>
</dbReference>
<feature type="region of interest" description="Disordered" evidence="2">
    <location>
        <begin position="3200"/>
        <end position="3220"/>
    </location>
</feature>
<reference evidence="5" key="2">
    <citation type="journal article" date="2019" name="Gigascience">
        <title>High-quality Schistosoma haematobium genome achieved by single-molecule and long-range sequencing.</title>
        <authorList>
            <person name="Stroehlein A.J."/>
            <person name="Korhonen P.K."/>
            <person name="Chong T.M."/>
            <person name="Lim Y.L."/>
            <person name="Chan K.G."/>
            <person name="Webster B."/>
            <person name="Rollinson D."/>
            <person name="Brindley P.J."/>
            <person name="Gasser R.B."/>
            <person name="Young N.D."/>
        </authorList>
    </citation>
    <scope>NUCLEOTIDE SEQUENCE</scope>
</reference>
<dbReference type="EMBL" id="AMPZ03000008">
    <property type="protein sequence ID" value="KAH9579227.1"/>
    <property type="molecule type" value="Genomic_DNA"/>
</dbReference>
<reference evidence="5" key="4">
    <citation type="journal article" date="2022" name="PLoS Pathog.">
        <title>Chromosome-level genome of Schistosoma haematobium underpins genome-wide explorations of molecular variation.</title>
        <authorList>
            <person name="Stroehlein A.J."/>
            <person name="Korhonen P.K."/>
            <person name="Lee V.V."/>
            <person name="Ralph S.A."/>
            <person name="Mentink-Kane M."/>
            <person name="You H."/>
            <person name="McManus D.P."/>
            <person name="Tchuente L.T."/>
            <person name="Stothard J.R."/>
            <person name="Kaur P."/>
            <person name="Dudchenko O."/>
            <person name="Aiden E.L."/>
            <person name="Yang B."/>
            <person name="Yang H."/>
            <person name="Emery A.M."/>
            <person name="Webster B.L."/>
            <person name="Brindley P.J."/>
            <person name="Rollinson D."/>
            <person name="Chang B.C.H."/>
            <person name="Gasser R.B."/>
            <person name="Young N.D."/>
        </authorList>
    </citation>
    <scope>NUCLEOTIDE SEQUENCE</scope>
</reference>
<dbReference type="PROSITE" id="PS50082">
    <property type="entry name" value="WD_REPEATS_2"/>
    <property type="match status" value="1"/>
</dbReference>
<reference evidence="5" key="1">
    <citation type="journal article" date="2012" name="Nat. Genet.">
        <title>Whole-genome sequence of Schistosoma haematobium.</title>
        <authorList>
            <person name="Young N.D."/>
            <person name="Jex A.R."/>
            <person name="Li B."/>
            <person name="Liu S."/>
            <person name="Yang L."/>
            <person name="Xiong Z."/>
            <person name="Li Y."/>
            <person name="Cantacessi C."/>
            <person name="Hall R.S."/>
            <person name="Xu X."/>
            <person name="Chen F."/>
            <person name="Wu X."/>
            <person name="Zerlotini A."/>
            <person name="Oliveira G."/>
            <person name="Hofmann A."/>
            <person name="Zhang G."/>
            <person name="Fang X."/>
            <person name="Kang Y."/>
            <person name="Campbell B.E."/>
            <person name="Loukas A."/>
            <person name="Ranganathan S."/>
            <person name="Rollinson D."/>
            <person name="Rinaldi G."/>
            <person name="Brindley P.J."/>
            <person name="Yang H."/>
            <person name="Wang J."/>
            <person name="Wang J."/>
            <person name="Gasser R.B."/>
        </authorList>
    </citation>
    <scope>NUCLEOTIDE SEQUENCE</scope>
</reference>
<evidence type="ECO:0000313" key="5">
    <source>
        <dbReference type="EMBL" id="KAH9579227.1"/>
    </source>
</evidence>
<feature type="region of interest" description="Disordered" evidence="2">
    <location>
        <begin position="1775"/>
        <end position="1796"/>
    </location>
</feature>
<evidence type="ECO:0000256" key="1">
    <source>
        <dbReference type="PROSITE-ProRule" id="PRU00221"/>
    </source>
</evidence>
<dbReference type="SMART" id="SM00320">
    <property type="entry name" value="WD40"/>
    <property type="match status" value="8"/>
</dbReference>
<feature type="compositionally biased region" description="Acidic residues" evidence="2">
    <location>
        <begin position="3295"/>
        <end position="3305"/>
    </location>
</feature>
<feature type="region of interest" description="Disordered" evidence="2">
    <location>
        <begin position="3027"/>
        <end position="3096"/>
    </location>
</feature>
<feature type="compositionally biased region" description="Low complexity" evidence="2">
    <location>
        <begin position="3823"/>
        <end position="3840"/>
    </location>
</feature>
<feature type="compositionally biased region" description="Polar residues" evidence="2">
    <location>
        <begin position="1882"/>
        <end position="1895"/>
    </location>
</feature>
<feature type="region of interest" description="Disordered" evidence="2">
    <location>
        <begin position="3814"/>
        <end position="3841"/>
    </location>
</feature>
<dbReference type="Gene3D" id="2.130.10.10">
    <property type="entry name" value="YVTN repeat-like/Quinoprotein amine dehydrogenase"/>
    <property type="match status" value="3"/>
</dbReference>
<gene>
    <name evidence="5" type="primary">DMXL1_1</name>
    <name evidence="5" type="ORF">MS3_00009450</name>
</gene>
<dbReference type="CTD" id="24589746"/>
<dbReference type="Proteomes" id="UP000471633">
    <property type="component" value="Unassembled WGS sequence"/>
</dbReference>
<feature type="compositionally biased region" description="Basic and acidic residues" evidence="2">
    <location>
        <begin position="3080"/>
        <end position="3096"/>
    </location>
</feature>
<dbReference type="RefSeq" id="XP_051064253.1">
    <property type="nucleotide sequence ID" value="XM_051217826.1"/>
</dbReference>
<proteinExistence type="predicted"/>
<dbReference type="GO" id="GO:0043291">
    <property type="term" value="C:RAVE complex"/>
    <property type="evidence" value="ECO:0007669"/>
    <property type="project" value="TreeGrafter"/>
</dbReference>
<name>A0A922LCY5_SCHHA</name>
<feature type="region of interest" description="Disordered" evidence="2">
    <location>
        <begin position="1864"/>
        <end position="1895"/>
    </location>
</feature>
<dbReference type="InterPro" id="IPR036322">
    <property type="entry name" value="WD40_repeat_dom_sf"/>
</dbReference>
<feature type="repeat" description="WD" evidence="1">
    <location>
        <begin position="4183"/>
        <end position="4224"/>
    </location>
</feature>
<dbReference type="PANTHER" id="PTHR13950:SF9">
    <property type="entry name" value="RABCONNECTIN-3A"/>
    <property type="match status" value="1"/>
</dbReference>
<organism evidence="5 6">
    <name type="scientific">Schistosoma haematobium</name>
    <name type="common">Blood fluke</name>
    <dbReference type="NCBI Taxonomy" id="6185"/>
    <lineage>
        <taxon>Eukaryota</taxon>
        <taxon>Metazoa</taxon>
        <taxon>Spiralia</taxon>
        <taxon>Lophotrochozoa</taxon>
        <taxon>Platyhelminthes</taxon>
        <taxon>Trematoda</taxon>
        <taxon>Digenea</taxon>
        <taxon>Strigeidida</taxon>
        <taxon>Schistosomatoidea</taxon>
        <taxon>Schistosomatidae</taxon>
        <taxon>Schistosoma</taxon>
    </lineage>
</organism>
<sequence>MRVHQVITGSCNGGYSHIAQAKIQGSNYVVYASGCDVVILNESFCRSQVISGCELGNSVVTAVAFNHHYGRIAIANADGIFIYVPQGTTGNMLTNPLKLFWSFSDHLSLPSKAEVLCLSWSHRPCFQFPNSGLLAGLNDGSLFMWRSGVTGNITESTLRFHIGANSTDSEYGLDSDPVPKKSLSTEVPSKWEVVWCHRLNGTPLQVDFSPDGSYFATITKYHDKRSQHNDHQSDTEMHIWFRDPFSDLIPSKHRYDEQFRMTENWESIFLPHPCNVCSFSWRHTSRYLPSGWIANVLLTASEDNLCRVWIEVSTSHPNLSSTHKSINSLLSKSISKNDPEIPISSTTVKVRLPLGHLTDIPFKTKITSDPVNQLHESSTQYLTLELPNCFLTHPILKHFLDLWLTDPLSNIEVDYGSQLSSSTIKIDDKKFNYTQNTFPQFVFTTSLPLDSFPELCNLSSPNDSQVGRLVVHWFNNKEYRLSTQLESFLKDTISRILAIPTHIALDNTSNINNSNNNFMTPELLDQIALMDQTVFRLLSELQHAPDVAFAIHPLDGSLIVWYIHGLDLSIPNPEGIRTHKVIIPYESSFNRDHKFGYESSFIITPNINNRLTQVTCSIRSRLHQVIPFDAAHSLTSKLFTYLTTDNSKNFMNYFHNENIMNQQKLQNLSDTTEITNKYLITINYQDYLNIFCHLFLLQYTIRQCLLKWSKISMKLMNSNNNNSDSSNQKNTLKQLKQTVLKPILSSLAQIHLNSTTFQARTQNSSHVAMITMHTNGSLRYWRIDVSESSHYQWIVGVSSCARLSGHRFHTNIIVPHPILPLALSTSHYEHKLEKLPNNESTITTTTSPYNSINKDNKKITNYSEIILWYVSSVGPLTTGYTSSLLSNYQFRCSQHATNNNNTDSELYNNQFTTTDIKGPGNISSNGGISEVARLIFSNISSNTSLTFKYIAWFPCQVTTTATSYPVALFVASLDGNHDNNSHTNNKNEQNNDRLGLFLTFSKFKQINNKSVLDEKIKQDQQNHLLHSSLNSDTLGCIIQLNYKLPYSSQIENYKNFNAETLILHVFPSELIMSKSESCKPINTVLTNPTDQMESFTKSDMNSLSTFLIVRMTRYNSRDETANSPVILTSCNETDFCRMEMWRVCVSTNTKSSSSSNMMIDGNSSIKNCITGKSDLISDNLTTIFNNLITDGIKVCDCKLHLPSGVSIVCAQVSAAHVSWAALSTFNAPPPYLIVTACSDGCLRFWRCESDSNNNNFTLEGVHDQFTWEEWQMPLMQSMSSCIELQLHTNNNHNKSTRVNDESQMNKPIILDIDCAYSGRLAVAYTSSQLCNNDNVDKHGQSNLDWIQSNKNDLTIYITVYECESSGGCEWILEDTIELTSEYCPFQNNIDKLSSIQLDWVNAEDGGHLLSIIIDSEIFVFAPVCQNLSLSRNKLRGGHACQPTLMTTIGEVYVGWKPIACTRIVTADFNSSSSLSLSSLTSIEKKKSMPTQQQESWRYSSTTALHGGSSHRCFIKQAAWLRDGLLLISAKTELQLFSQWPSDNLYNLFKWHVKPKLSNTKSLYNSSSANESFDATATTTTSDTVDDSTVSGSSNMSVARLTKAYSPYPLKSSPSRSMLHAVSGHSSLSNLHATSNNTTNTTSDTTSDNFKITRKMSQIDLNRASGSGLDVKSNEQLLKDLELLSNLGLFEAIQIVNPILPQFHPRQLLEWMNLGHLRRIKAILAHLTRCLTAIGNSSQRSSSQSDSHRRMTKGNLNSELTNFVIESFDSTMTSKMSTTTTTRINNTTSKPVSSISHTSHSSNNLLEMHTIPPLPLYVLLAVDSLQVTDVNADVKSNKHFDSINEWNNEHGLTDDSSIFEIQDDDLNLSSNNNDDDDYDVTDRSNPSKTIHHSNPSFNTSANKSSYLYGFSIWSLKPAALARSIQFSEDDARLLADHLSTQRLPGLSSLDQMYLLGIADLMAKTRSDITDCLSKVHSSTNEKKLDQLPRRLSIKQDSNEGLDECGLRFLLTVQLYSYLSKTLPPARRSQLLSSGLTNSSLVWAYHSDSQEELLSQLPIVSNQLGGSEVSGADSLELNWADFKRYGCGWWIRSESLLIRCAEKMARTAFQNTKDPMESAVFYLAMHKAKMVAALFKTTGNKTLENFFRSDFTPGQPACRQAKLNAFRLLSQHKYLQAAGLFLLAGCLNDAVRVCLDTLKDLQMGILLVRLYTSSAQGIPGQQTTTSSTYHDFLREHIIKHQDPFLRSMAFWTLGDPLAALQTLLEGPGILSNSEDFIISEKRDSLTDSIYQSPQHPQYLSGSQSFITSRDTSKPSSVCPSVFKFYTYLQSHPLVLRHQRLQAPNLINSTILYRVRSLERRLYFRTAHHYFILGCPTLALEVLTKLPPLESSGSSSIFGLHRMSVNESIESKSRRQSVFSSDAVVQSVNKQNNDDDIFTFMTPDVPLQKCTTEDQFTIEWSDDNDDQTDHDDTIDHVKSSTVHMNQKQQMLSPSAQQRPSLHSIGNYNIENQGVVDLMANQLKFIACLKILAEELSTLAAGAESEGVSLRQHVWQWLESELASVNTLTGLTKSSMTTPTVTSAAHSTNNPVVVSDEKLNEPSFDYSEFSGPLTTTSYLLTTRNAGTVLAGILMNLSNVSPEIRDAELKRLKTRYDWIKAHEPFLISLINFCDLYGSSGIRLPAVRIELSLLLGELYSTSYLFTSQSTLSSQNRSDSSLLVATRTTNTNVCYPSLDSSRWPISPMALIDGIPLLRTLMRLPPGALLLPDSVKRIKYMVHDLITCLESLPPPFLVSVLLPFPYQQCNCTSTTTNTTARTSKSSVTSSSPFHCPDCILAPTGDRHRRIFLLRNLCAALSGCIHQCLTVGGWFGLGYAVDENSMQSSDTSSPLTKKVFALPASSTINARSVDRLCVSGQIFRPNTEPSKWPGLTCLKSYTEPQLQSNSVSTSQIIRITSTQNLSDRDLSSPSSSVTRIQSVDRRRIIGLLSQVLAASYFGLLVYALHTRDTFTLYRLACARLDGKTWSRVFGGTYRAKPFRPPTQPGTTTATVTTTSNSSSNVPSNITSERKPVPPSRPKRPTSSTLKHDRSKSRSPEKAVTRARDHAAAAIEVALKIGSPPNPTKLTSQHIRFLAHAEAAAIADLKSDTTRYDGVENKVSEQAADATTTKTTAISQSSISPEEWFIFAQSSILSCLLERPPKQTDLIDDPSEIFDSDASEPSSKNEYDTYHGALLKQQRRINRVQRFIKHCSNLKQRKTVRHRLKNSLHYRLTGQFMNHTDDNHDQSDGDGADMNPNEQLDVNDVEDDDNDDGQHYSDHPYNLQDYDGVKNAVLTEGKDDSGKVVSSPTKLNLSSLQPQWILRRLHLNPDFMDTWWGSRLESEFYEALNIFYMKSDKRQATHTNLKDFTEFNSTVSGDPTDDNNDDEDEDVGEEDDYNLTVDALGNRKLAFFENDRQWTYSDSYAWRLIRLGLMQLAKRELNRLIQIIDFSGEDLAVHAPGLMTLTRLADCWLVGYRSELTSPPALNPIHLKLQHKGFVNEHLLPPTDFLPGIQEDLSSSSITQTAAAIKTGSNLTVGVEVSKLDFPSPGATRSMLRLKKLINFKNTPFQTRDPFSLPVKRLWCYLVRQPGIDDIFLRHVFRKPCLIQSVITPNIKLTLSPSPSLSSSSVAFGSSELNNLPSLINSTSSSNLKNVSSAALIDIQKSSGKQTRIQQQQQTQSLNQTISGSLLFNDAVRLIHKEHDPLIAMCINQVNYNAIAIATPKEIIELDIENLVHLPSWYADEVEYDLELMRKPQLRRHPEGGTDDFIVCDTNPTKVGSNDHQSEATTSNITSSTVTSLSTSDSNPSGTHVFRSINLHPLHANLVNLSKHALDRSRRLTSTILKRTLPAVYSLTSHPTLPYYLCGTGTGSVHMFEWSTPVPVVAGFTNTYSLTTAGMLGQFPAGSRGARVTALQFDDSGYRFGCGDSEGNFGLWNLYSTMPGKLPYFRCRCHAKGLADFCFLGCSSLIATVGNGGMPTTTPHIVSGIDVSGAGVGGIGSGLNYGGGNSGIGGPTHYTSANIIGGSSSGGGGGGISYSGGTVNTDQDASHLTLWDTLLPANRCGVIRVLDPELDAPCTSIAYCGSLTNTNSWPSNTNIYSSNNIINSLNMGANSKRLFTNNDRTVIVGTKNGDICTVDMRNPKVLHKFSAHDAPIRTLCIDSATDCLVTGGADGIVKIWRLSERELLTSFCGDLHPSRGAAAVAAAALFRGNQSAAIIAATNPGISDIRLLPTVTGAALIHVNNSNNTNDSNSTKTNDCSTNLNNQIPITHSSHDQKCSITAASTACRFLSCGADGGLRMRSLVVRPKPSIVF</sequence>